<gene>
    <name evidence="2" type="ORF">PDE001_LOCUS3584</name>
</gene>
<proteinExistence type="predicted"/>
<keyword evidence="1" id="KW-0812">Transmembrane</keyword>
<keyword evidence="1" id="KW-0472">Membrane</keyword>
<accession>A0AAV0TVA9</accession>
<feature type="transmembrane region" description="Helical" evidence="1">
    <location>
        <begin position="134"/>
        <end position="154"/>
    </location>
</feature>
<sequence>MVAADGHDMKRHGTKGNVKFKGVKLVQVKNTVAIAYNERTLLVAKPEEEVYPLPWFRSPDWTKHAPLPAKVSHHHHLEDVRKRIFVCPVILPCCYDSAASDAGSESDMELGYLIRRPTNTNDADNETDSFKQCIQFLVGLIMIMALALVLLIIFERKSDDSR</sequence>
<keyword evidence="1" id="KW-1133">Transmembrane helix</keyword>
<evidence type="ECO:0000256" key="1">
    <source>
        <dbReference type="SAM" id="Phobius"/>
    </source>
</evidence>
<reference evidence="2" key="1">
    <citation type="submission" date="2022-12" db="EMBL/GenBank/DDBJ databases">
        <authorList>
            <person name="Webb A."/>
        </authorList>
    </citation>
    <scope>NUCLEOTIDE SEQUENCE</scope>
    <source>
        <strain evidence="2">Pd1</strain>
    </source>
</reference>
<name>A0AAV0TVA9_9STRA</name>
<organism evidence="2 3">
    <name type="scientific">Peronospora destructor</name>
    <dbReference type="NCBI Taxonomy" id="86335"/>
    <lineage>
        <taxon>Eukaryota</taxon>
        <taxon>Sar</taxon>
        <taxon>Stramenopiles</taxon>
        <taxon>Oomycota</taxon>
        <taxon>Peronosporomycetes</taxon>
        <taxon>Peronosporales</taxon>
        <taxon>Peronosporaceae</taxon>
        <taxon>Peronospora</taxon>
    </lineage>
</organism>
<evidence type="ECO:0000313" key="3">
    <source>
        <dbReference type="Proteomes" id="UP001162029"/>
    </source>
</evidence>
<evidence type="ECO:0000313" key="2">
    <source>
        <dbReference type="EMBL" id="CAI5726446.1"/>
    </source>
</evidence>
<dbReference type="EMBL" id="CANTFM010000617">
    <property type="protein sequence ID" value="CAI5726446.1"/>
    <property type="molecule type" value="Genomic_DNA"/>
</dbReference>
<keyword evidence="3" id="KW-1185">Reference proteome</keyword>
<protein>
    <submittedName>
        <fullName evidence="2">Uncharacterized protein</fullName>
    </submittedName>
</protein>
<dbReference type="AlphaFoldDB" id="A0AAV0TVA9"/>
<comment type="caution">
    <text evidence="2">The sequence shown here is derived from an EMBL/GenBank/DDBJ whole genome shotgun (WGS) entry which is preliminary data.</text>
</comment>
<dbReference type="Proteomes" id="UP001162029">
    <property type="component" value="Unassembled WGS sequence"/>
</dbReference>